<protein>
    <submittedName>
        <fullName evidence="3">Uncharacterized protein</fullName>
    </submittedName>
</protein>
<evidence type="ECO:0000313" key="3">
    <source>
        <dbReference type="EMBL" id="KAF5804402.1"/>
    </source>
</evidence>
<name>A0A9K3IX80_HELAN</name>
<keyword evidence="4" id="KW-1185">Reference proteome</keyword>
<proteinExistence type="predicted"/>
<feature type="transmembrane region" description="Helical" evidence="2">
    <location>
        <begin position="20"/>
        <end position="37"/>
    </location>
</feature>
<feature type="region of interest" description="Disordered" evidence="1">
    <location>
        <begin position="45"/>
        <end position="85"/>
    </location>
</feature>
<sequence>MGLVPHRLYGQLMWGLYTKWALSPTRLVFWVVFSRLVRNIGIRARTRSGGPRSGGLERASRDQRGRDQRGSEWWPMEWWPGKSQP</sequence>
<organism evidence="3 4">
    <name type="scientific">Helianthus annuus</name>
    <name type="common">Common sunflower</name>
    <dbReference type="NCBI Taxonomy" id="4232"/>
    <lineage>
        <taxon>Eukaryota</taxon>
        <taxon>Viridiplantae</taxon>
        <taxon>Streptophyta</taxon>
        <taxon>Embryophyta</taxon>
        <taxon>Tracheophyta</taxon>
        <taxon>Spermatophyta</taxon>
        <taxon>Magnoliopsida</taxon>
        <taxon>eudicotyledons</taxon>
        <taxon>Gunneridae</taxon>
        <taxon>Pentapetalae</taxon>
        <taxon>asterids</taxon>
        <taxon>campanulids</taxon>
        <taxon>Asterales</taxon>
        <taxon>Asteraceae</taxon>
        <taxon>Asteroideae</taxon>
        <taxon>Heliantheae alliance</taxon>
        <taxon>Heliantheae</taxon>
        <taxon>Helianthus</taxon>
    </lineage>
</organism>
<keyword evidence="2" id="KW-0812">Transmembrane</keyword>
<keyword evidence="2" id="KW-1133">Transmembrane helix</keyword>
<gene>
    <name evidence="3" type="ORF">HanXRQr2_Chr05g0196571</name>
</gene>
<feature type="compositionally biased region" description="Basic and acidic residues" evidence="1">
    <location>
        <begin position="58"/>
        <end position="70"/>
    </location>
</feature>
<dbReference type="AlphaFoldDB" id="A0A9K3IX80"/>
<evidence type="ECO:0000313" key="4">
    <source>
        <dbReference type="Proteomes" id="UP000215914"/>
    </source>
</evidence>
<reference evidence="3" key="2">
    <citation type="submission" date="2020-06" db="EMBL/GenBank/DDBJ databases">
        <title>Helianthus annuus Genome sequencing and assembly Release 2.</title>
        <authorList>
            <person name="Gouzy J."/>
            <person name="Langlade N."/>
            <person name="Munos S."/>
        </authorList>
    </citation>
    <scope>NUCLEOTIDE SEQUENCE</scope>
    <source>
        <tissue evidence="3">Leaves</tissue>
    </source>
</reference>
<accession>A0A9K3IX80</accession>
<evidence type="ECO:0000256" key="1">
    <source>
        <dbReference type="SAM" id="MobiDB-lite"/>
    </source>
</evidence>
<dbReference type="EMBL" id="MNCJ02000320">
    <property type="protein sequence ID" value="KAF5804402.1"/>
    <property type="molecule type" value="Genomic_DNA"/>
</dbReference>
<comment type="caution">
    <text evidence="3">The sequence shown here is derived from an EMBL/GenBank/DDBJ whole genome shotgun (WGS) entry which is preliminary data.</text>
</comment>
<dbReference type="Gramene" id="mRNA:HanXRQr2_Chr05g0196571">
    <property type="protein sequence ID" value="CDS:HanXRQr2_Chr05g0196571.1"/>
    <property type="gene ID" value="HanXRQr2_Chr05g0196571"/>
</dbReference>
<evidence type="ECO:0000256" key="2">
    <source>
        <dbReference type="SAM" id="Phobius"/>
    </source>
</evidence>
<keyword evidence="2" id="KW-0472">Membrane</keyword>
<dbReference type="Proteomes" id="UP000215914">
    <property type="component" value="Unassembled WGS sequence"/>
</dbReference>
<reference evidence="3" key="1">
    <citation type="journal article" date="2017" name="Nature">
        <title>The sunflower genome provides insights into oil metabolism, flowering and Asterid evolution.</title>
        <authorList>
            <person name="Badouin H."/>
            <person name="Gouzy J."/>
            <person name="Grassa C.J."/>
            <person name="Murat F."/>
            <person name="Staton S.E."/>
            <person name="Cottret L."/>
            <person name="Lelandais-Briere C."/>
            <person name="Owens G.L."/>
            <person name="Carrere S."/>
            <person name="Mayjonade B."/>
            <person name="Legrand L."/>
            <person name="Gill N."/>
            <person name="Kane N.C."/>
            <person name="Bowers J.E."/>
            <person name="Hubner S."/>
            <person name="Bellec A."/>
            <person name="Berard A."/>
            <person name="Berges H."/>
            <person name="Blanchet N."/>
            <person name="Boniface M.C."/>
            <person name="Brunel D."/>
            <person name="Catrice O."/>
            <person name="Chaidir N."/>
            <person name="Claudel C."/>
            <person name="Donnadieu C."/>
            <person name="Faraut T."/>
            <person name="Fievet G."/>
            <person name="Helmstetter N."/>
            <person name="King M."/>
            <person name="Knapp S.J."/>
            <person name="Lai Z."/>
            <person name="Le Paslier M.C."/>
            <person name="Lippi Y."/>
            <person name="Lorenzon L."/>
            <person name="Mandel J.R."/>
            <person name="Marage G."/>
            <person name="Marchand G."/>
            <person name="Marquand E."/>
            <person name="Bret-Mestries E."/>
            <person name="Morien E."/>
            <person name="Nambeesan S."/>
            <person name="Nguyen T."/>
            <person name="Pegot-Espagnet P."/>
            <person name="Pouilly N."/>
            <person name="Raftis F."/>
            <person name="Sallet E."/>
            <person name="Schiex T."/>
            <person name="Thomas J."/>
            <person name="Vandecasteele C."/>
            <person name="Vares D."/>
            <person name="Vear F."/>
            <person name="Vautrin S."/>
            <person name="Crespi M."/>
            <person name="Mangin B."/>
            <person name="Burke J.M."/>
            <person name="Salse J."/>
            <person name="Munos S."/>
            <person name="Vincourt P."/>
            <person name="Rieseberg L.H."/>
            <person name="Langlade N.B."/>
        </authorList>
    </citation>
    <scope>NUCLEOTIDE SEQUENCE</scope>
    <source>
        <tissue evidence="3">Leaves</tissue>
    </source>
</reference>